<dbReference type="Pfam" id="PF00024">
    <property type="entry name" value="PAN_1"/>
    <property type="match status" value="1"/>
</dbReference>
<dbReference type="HOGENOM" id="CLU_1798281_0_0_1"/>
<dbReference type="Proteomes" id="UP000014760">
    <property type="component" value="Unassembled WGS sequence"/>
</dbReference>
<feature type="chain" id="PRO_5008787605" description="Apple domain-containing protein" evidence="1">
    <location>
        <begin position="24"/>
        <end position="144"/>
    </location>
</feature>
<gene>
    <name evidence="3" type="ORF">CAPTEDRAFT_204389</name>
</gene>
<evidence type="ECO:0000256" key="1">
    <source>
        <dbReference type="SAM" id="SignalP"/>
    </source>
</evidence>
<dbReference type="EMBL" id="AMQN01010715">
    <property type="status" value="NOT_ANNOTATED_CDS"/>
    <property type="molecule type" value="Genomic_DNA"/>
</dbReference>
<organism evidence="3">
    <name type="scientific">Capitella teleta</name>
    <name type="common">Polychaete worm</name>
    <dbReference type="NCBI Taxonomy" id="283909"/>
    <lineage>
        <taxon>Eukaryota</taxon>
        <taxon>Metazoa</taxon>
        <taxon>Spiralia</taxon>
        <taxon>Lophotrochozoa</taxon>
        <taxon>Annelida</taxon>
        <taxon>Polychaeta</taxon>
        <taxon>Sedentaria</taxon>
        <taxon>Scolecida</taxon>
        <taxon>Capitellidae</taxon>
        <taxon>Capitella</taxon>
    </lineage>
</organism>
<accession>R7U2J7</accession>
<protein>
    <recommendedName>
        <fullName evidence="2">Apple domain-containing protein</fullName>
    </recommendedName>
</protein>
<evidence type="ECO:0000259" key="2">
    <source>
        <dbReference type="Pfam" id="PF00024"/>
    </source>
</evidence>
<dbReference type="SUPFAM" id="SSF57414">
    <property type="entry name" value="Hairpin loop containing domain-like"/>
    <property type="match status" value="1"/>
</dbReference>
<dbReference type="Gene3D" id="3.50.4.10">
    <property type="entry name" value="Hepatocyte Growth Factor"/>
    <property type="match status" value="1"/>
</dbReference>
<evidence type="ECO:0000313" key="5">
    <source>
        <dbReference type="Proteomes" id="UP000014760"/>
    </source>
</evidence>
<reference evidence="5" key="1">
    <citation type="submission" date="2012-12" db="EMBL/GenBank/DDBJ databases">
        <authorList>
            <person name="Hellsten U."/>
            <person name="Grimwood J."/>
            <person name="Chapman J.A."/>
            <person name="Shapiro H."/>
            <person name="Aerts A."/>
            <person name="Otillar R.P."/>
            <person name="Terry A.Y."/>
            <person name="Boore J.L."/>
            <person name="Simakov O."/>
            <person name="Marletaz F."/>
            <person name="Cho S.-J."/>
            <person name="Edsinger-Gonzales E."/>
            <person name="Havlak P."/>
            <person name="Kuo D.-H."/>
            <person name="Larsson T."/>
            <person name="Lv J."/>
            <person name="Arendt D."/>
            <person name="Savage R."/>
            <person name="Osoegawa K."/>
            <person name="de Jong P."/>
            <person name="Lindberg D.R."/>
            <person name="Seaver E.C."/>
            <person name="Weisblat D.A."/>
            <person name="Putnam N.H."/>
            <person name="Grigoriev I.V."/>
            <person name="Rokhsar D.S."/>
        </authorList>
    </citation>
    <scope>NUCLEOTIDE SEQUENCE</scope>
    <source>
        <strain evidence="5">I ESC-2004</strain>
    </source>
</reference>
<feature type="signal peptide" evidence="1">
    <location>
        <begin position="1"/>
        <end position="23"/>
    </location>
</feature>
<sequence>MSGFNVILLSMFIAISPSNQVIWIPNPNGDNVCLSGHNDKTVFVSNLEVCEKLCLEELDFQCCSLEFNPIPILLLNKYQCMLSADSLSLYPGDMESPCTFPYKERNIPGQCQPDQYVSEAHVSQSVYDETCIQTVYGLPGSVLA</sequence>
<reference evidence="4" key="3">
    <citation type="submission" date="2015-06" db="UniProtKB">
        <authorList>
            <consortium name="EnsemblMetazoa"/>
        </authorList>
    </citation>
    <scope>IDENTIFICATION</scope>
</reference>
<keyword evidence="5" id="KW-1185">Reference proteome</keyword>
<dbReference type="InterPro" id="IPR003609">
    <property type="entry name" value="Pan_app"/>
</dbReference>
<dbReference type="AlphaFoldDB" id="R7U2J7"/>
<evidence type="ECO:0000313" key="4">
    <source>
        <dbReference type="EnsemblMetazoa" id="CapteP204389"/>
    </source>
</evidence>
<feature type="domain" description="Apple" evidence="2">
    <location>
        <begin position="31"/>
        <end position="88"/>
    </location>
</feature>
<dbReference type="EnsemblMetazoa" id="CapteT204389">
    <property type="protein sequence ID" value="CapteP204389"/>
    <property type="gene ID" value="CapteG204389"/>
</dbReference>
<name>R7U2J7_CAPTE</name>
<reference evidence="3 5" key="2">
    <citation type="journal article" date="2013" name="Nature">
        <title>Insights into bilaterian evolution from three spiralian genomes.</title>
        <authorList>
            <person name="Simakov O."/>
            <person name="Marletaz F."/>
            <person name="Cho S.J."/>
            <person name="Edsinger-Gonzales E."/>
            <person name="Havlak P."/>
            <person name="Hellsten U."/>
            <person name="Kuo D.H."/>
            <person name="Larsson T."/>
            <person name="Lv J."/>
            <person name="Arendt D."/>
            <person name="Savage R."/>
            <person name="Osoegawa K."/>
            <person name="de Jong P."/>
            <person name="Grimwood J."/>
            <person name="Chapman J.A."/>
            <person name="Shapiro H."/>
            <person name="Aerts A."/>
            <person name="Otillar R.P."/>
            <person name="Terry A.Y."/>
            <person name="Boore J.L."/>
            <person name="Grigoriev I.V."/>
            <person name="Lindberg D.R."/>
            <person name="Seaver E.C."/>
            <person name="Weisblat D.A."/>
            <person name="Putnam N.H."/>
            <person name="Rokhsar D.S."/>
        </authorList>
    </citation>
    <scope>NUCLEOTIDE SEQUENCE</scope>
    <source>
        <strain evidence="3 5">I ESC-2004</strain>
    </source>
</reference>
<dbReference type="EMBL" id="KB308450">
    <property type="protein sequence ID" value="ELT97866.1"/>
    <property type="molecule type" value="Genomic_DNA"/>
</dbReference>
<proteinExistence type="predicted"/>
<keyword evidence="1" id="KW-0732">Signal</keyword>
<evidence type="ECO:0000313" key="3">
    <source>
        <dbReference type="EMBL" id="ELT97866.1"/>
    </source>
</evidence>